<dbReference type="GO" id="GO:0006355">
    <property type="term" value="P:regulation of DNA-templated transcription"/>
    <property type="evidence" value="ECO:0007669"/>
    <property type="project" value="InterPro"/>
</dbReference>
<dbReference type="PROSITE" id="PS51257">
    <property type="entry name" value="PROKAR_LIPOPROTEIN"/>
    <property type="match status" value="1"/>
</dbReference>
<gene>
    <name evidence="4" type="ORF">AOB46_21525</name>
</gene>
<dbReference type="InterPro" id="IPR019734">
    <property type="entry name" value="TPR_rpt"/>
</dbReference>
<accession>A0A0N0ITX5</accession>
<organism evidence="4 5">
    <name type="scientific">Chryseobacterium indologenes</name>
    <name type="common">Flavobacterium indologenes</name>
    <dbReference type="NCBI Taxonomy" id="253"/>
    <lineage>
        <taxon>Bacteria</taxon>
        <taxon>Pseudomonadati</taxon>
        <taxon>Bacteroidota</taxon>
        <taxon>Flavobacteriia</taxon>
        <taxon>Flavobacteriales</taxon>
        <taxon>Weeksellaceae</taxon>
        <taxon>Chryseobacterium group</taxon>
        <taxon>Chryseobacterium</taxon>
    </lineage>
</organism>
<keyword evidence="3" id="KW-0472">Membrane</keyword>
<dbReference type="InterPro" id="IPR011990">
    <property type="entry name" value="TPR-like_helical_dom_sf"/>
</dbReference>
<reference evidence="4 5" key="1">
    <citation type="journal article" date="2015" name="Genom Data">
        <title>Draft genome sequence of a multidrug-resistant Chryseobacterium indologenes isolate from Malaysia.</title>
        <authorList>
            <person name="Yu C.Y."/>
            <person name="Ang G.Y."/>
            <person name="Cheng H.J."/>
            <person name="Cheong Y.M."/>
            <person name="Yin W.F."/>
            <person name="Chan K.G."/>
        </authorList>
    </citation>
    <scope>NUCLEOTIDE SEQUENCE [LARGE SCALE GENOMIC DNA]</scope>
    <source>
        <strain evidence="4 5">CI_885</strain>
    </source>
</reference>
<comment type="caution">
    <text evidence="4">The sequence shown here is derived from an EMBL/GenBank/DDBJ whole genome shotgun (WGS) entry which is preliminary data.</text>
</comment>
<dbReference type="EMBL" id="LJOD01000023">
    <property type="protein sequence ID" value="KPE49133.1"/>
    <property type="molecule type" value="Genomic_DNA"/>
</dbReference>
<dbReference type="SUPFAM" id="SSF48452">
    <property type="entry name" value="TPR-like"/>
    <property type="match status" value="1"/>
</dbReference>
<dbReference type="SMART" id="SM00028">
    <property type="entry name" value="TPR"/>
    <property type="match status" value="2"/>
</dbReference>
<feature type="repeat" description="TPR" evidence="1">
    <location>
        <begin position="152"/>
        <end position="185"/>
    </location>
</feature>
<sequence>MYKIYVLAVKLIALSVLLLFLLSSCTTSVEKGDDYLYKFNDEVSAITNQPEKIKALGKRELEKYKKTGDRLYLISSKYCGLFIRHGEFPNIDEITLDYELLNLNNNQYNYITITSNFNLAYQFVNISPDQSMQFLNKAIEMDEKTGKMYILPHMYHLKGNLYYNKEDNSKALAYYNKALESYIKRGRKDDVLYIASMYNNMGIVYKKTKNIDTAIEKAQKGVNILKEKKNLTQDEKKHIQIFSSLLATYYIEKKEFLYAEKLLTTALEYFKKNEAYYDDAIVAAKRLIDIYSITGEKEKHISVIHFLTSIEPRIKSIPSKISVNEILRNYYSDINDLQHLKLVSGNLLALERQHDIISEEKLQKVSDTLYKYVLQKIHEEYNHKIADNKKRNWALLALALFIVLFLVWLITYIRKKNKVEKELLEQQKYILEENKRLLENDVQLHKEKNKKLNLNLNLKLETEKALLENLKKIRKTKHTDVEKNLKELQFKINNLIQIDKKNYDFINESSMENKLFMDKLSQQFPCLTEQELKLCVYFKLNLSSKEISLLEGITSGSVRVYKTKIKSKMKLERQEGLNDFLSRF</sequence>
<reference evidence="5" key="2">
    <citation type="submission" date="2015-09" db="EMBL/GenBank/DDBJ databases">
        <title>Draft genome sequence of a multidrug-resistant Chryseobacterium indologenes isolate from Malaysia.</title>
        <authorList>
            <person name="Yu C.Y."/>
            <person name="Ang G.Y."/>
            <person name="Chan K.-G."/>
        </authorList>
    </citation>
    <scope>NUCLEOTIDE SEQUENCE [LARGE SCALE GENOMIC DNA]</scope>
    <source>
        <strain evidence="5">CI_885</strain>
    </source>
</reference>
<dbReference type="Proteomes" id="UP000037953">
    <property type="component" value="Unassembled WGS sequence"/>
</dbReference>
<feature type="transmembrane region" description="Helical" evidence="3">
    <location>
        <begin position="393"/>
        <end position="413"/>
    </location>
</feature>
<feature type="coiled-coil region" evidence="2">
    <location>
        <begin position="421"/>
        <end position="473"/>
    </location>
</feature>
<keyword evidence="3" id="KW-0812">Transmembrane</keyword>
<evidence type="ECO:0000313" key="4">
    <source>
        <dbReference type="EMBL" id="KPE49133.1"/>
    </source>
</evidence>
<keyword evidence="1" id="KW-0802">TPR repeat</keyword>
<keyword evidence="2" id="KW-0175">Coiled coil</keyword>
<dbReference type="Pfam" id="PF13424">
    <property type="entry name" value="TPR_12"/>
    <property type="match status" value="1"/>
</dbReference>
<dbReference type="Gene3D" id="1.25.40.10">
    <property type="entry name" value="Tetratricopeptide repeat domain"/>
    <property type="match status" value="1"/>
</dbReference>
<dbReference type="SUPFAM" id="SSF46894">
    <property type="entry name" value="C-terminal effector domain of the bipartite response regulators"/>
    <property type="match status" value="1"/>
</dbReference>
<feature type="repeat" description="TPR" evidence="1">
    <location>
        <begin position="195"/>
        <end position="228"/>
    </location>
</feature>
<dbReference type="GO" id="GO:0003677">
    <property type="term" value="F:DNA binding"/>
    <property type="evidence" value="ECO:0007669"/>
    <property type="project" value="InterPro"/>
</dbReference>
<evidence type="ECO:0000256" key="2">
    <source>
        <dbReference type="SAM" id="Coils"/>
    </source>
</evidence>
<name>A0A0N0ITX5_CHRID</name>
<evidence type="ECO:0000313" key="5">
    <source>
        <dbReference type="Proteomes" id="UP000037953"/>
    </source>
</evidence>
<keyword evidence="3" id="KW-1133">Transmembrane helix</keyword>
<evidence type="ECO:0000256" key="1">
    <source>
        <dbReference type="PROSITE-ProRule" id="PRU00339"/>
    </source>
</evidence>
<protein>
    <submittedName>
        <fullName evidence="4">Uncharacterized protein</fullName>
    </submittedName>
</protein>
<dbReference type="AlphaFoldDB" id="A0A0N0ITX5"/>
<dbReference type="PATRIC" id="fig|253.9.peg.2717"/>
<proteinExistence type="predicted"/>
<dbReference type="InterPro" id="IPR016032">
    <property type="entry name" value="Sig_transdc_resp-reg_C-effctor"/>
</dbReference>
<dbReference type="PROSITE" id="PS50005">
    <property type="entry name" value="TPR"/>
    <property type="match status" value="2"/>
</dbReference>
<evidence type="ECO:0000256" key="3">
    <source>
        <dbReference type="SAM" id="Phobius"/>
    </source>
</evidence>